<dbReference type="EMBL" id="JABFDY010000021">
    <property type="protein sequence ID" value="KAF7691903.1"/>
    <property type="molecule type" value="Genomic_DNA"/>
</dbReference>
<evidence type="ECO:0000313" key="1">
    <source>
        <dbReference type="EMBL" id="KAF7691903.1"/>
    </source>
</evidence>
<comment type="caution">
    <text evidence="1">The sequence shown here is derived from an EMBL/GenBank/DDBJ whole genome shotgun (WGS) entry which is preliminary data.</text>
</comment>
<protein>
    <submittedName>
        <fullName evidence="1">Uncharacterized protein</fullName>
    </submittedName>
</protein>
<reference evidence="1" key="1">
    <citation type="submission" date="2020-08" db="EMBL/GenBank/DDBJ databases">
        <title>Chromosome-level assembly of Southern catfish (Silurus meridionalis) provides insights into visual adaptation to the nocturnal and benthic lifestyles.</title>
        <authorList>
            <person name="Zhang Y."/>
            <person name="Wang D."/>
            <person name="Peng Z."/>
        </authorList>
    </citation>
    <scope>NUCLEOTIDE SEQUENCE</scope>
    <source>
        <strain evidence="1">SWU-2019-XX</strain>
        <tissue evidence="1">Muscle</tissue>
    </source>
</reference>
<gene>
    <name evidence="1" type="ORF">HF521_010870</name>
</gene>
<keyword evidence="2" id="KW-1185">Reference proteome</keyword>
<dbReference type="AlphaFoldDB" id="A0A8T0AJU6"/>
<evidence type="ECO:0000313" key="2">
    <source>
        <dbReference type="Proteomes" id="UP000606274"/>
    </source>
</evidence>
<proteinExistence type="predicted"/>
<sequence>FRNSRSKNFIYYEGNHVSLSDLKAENPDHGYLRNKVPMYPDCVFHASNVCHVTEKDALHGILKDGGFRGNNNFLWWGLSVTDDDIADAEDNFPWQSRNQNPFLEKFTTSPAFQRESRYGNFRFTFTLRELLRAYSKQFCRETAPILRILDTKLYKKEIAYSVVVHPRHITRYRKYPRLPIDDTFLCAYRKGFMSWNCQSPSDNYEYRMKMNDGFFDIEPLIRPEYYVWDNIVLAFHMKPRWVLGVGRKQLFERLSVCETASIHL</sequence>
<name>A0A8T0AJU6_SILME</name>
<organism evidence="1 2">
    <name type="scientific">Silurus meridionalis</name>
    <name type="common">Southern catfish</name>
    <name type="synonym">Silurus soldatovi meridionalis</name>
    <dbReference type="NCBI Taxonomy" id="175797"/>
    <lineage>
        <taxon>Eukaryota</taxon>
        <taxon>Metazoa</taxon>
        <taxon>Chordata</taxon>
        <taxon>Craniata</taxon>
        <taxon>Vertebrata</taxon>
        <taxon>Euteleostomi</taxon>
        <taxon>Actinopterygii</taxon>
        <taxon>Neopterygii</taxon>
        <taxon>Teleostei</taxon>
        <taxon>Ostariophysi</taxon>
        <taxon>Siluriformes</taxon>
        <taxon>Siluridae</taxon>
        <taxon>Silurus</taxon>
    </lineage>
</organism>
<feature type="non-terminal residue" evidence="1">
    <location>
        <position position="264"/>
    </location>
</feature>
<dbReference type="Proteomes" id="UP000606274">
    <property type="component" value="Unassembled WGS sequence"/>
</dbReference>
<feature type="non-terminal residue" evidence="1">
    <location>
        <position position="1"/>
    </location>
</feature>
<accession>A0A8T0AJU6</accession>